<accession>A0ABQ2FC95</accession>
<keyword evidence="4" id="KW-1185">Reference proteome</keyword>
<evidence type="ECO:0000313" key="3">
    <source>
        <dbReference type="EMBL" id="GGK71635.1"/>
    </source>
</evidence>
<dbReference type="PANTHER" id="PTHR30032">
    <property type="entry name" value="N-ACETYLMURAMOYL-L-ALANINE AMIDASE-RELATED"/>
    <property type="match status" value="1"/>
</dbReference>
<organism evidence="3 4">
    <name type="scientific">Ornithinimicrobium pekingense</name>
    <dbReference type="NCBI Taxonomy" id="384677"/>
    <lineage>
        <taxon>Bacteria</taxon>
        <taxon>Bacillati</taxon>
        <taxon>Actinomycetota</taxon>
        <taxon>Actinomycetes</taxon>
        <taxon>Micrococcales</taxon>
        <taxon>Ornithinimicrobiaceae</taxon>
        <taxon>Ornithinimicrobium</taxon>
    </lineage>
</organism>
<dbReference type="PANTHER" id="PTHR30032:SF8">
    <property type="entry name" value="GERMINATION-SPECIFIC N-ACETYLMURAMOYL-L-ALANINE AMIDASE"/>
    <property type="match status" value="1"/>
</dbReference>
<dbReference type="Proteomes" id="UP000662111">
    <property type="component" value="Unassembled WGS sequence"/>
</dbReference>
<dbReference type="EMBL" id="BMLB01000004">
    <property type="protein sequence ID" value="GGK71635.1"/>
    <property type="molecule type" value="Genomic_DNA"/>
</dbReference>
<evidence type="ECO:0000313" key="4">
    <source>
        <dbReference type="Proteomes" id="UP000662111"/>
    </source>
</evidence>
<protein>
    <recommendedName>
        <fullName evidence="2">SGNH domain-containing protein</fullName>
    </recommendedName>
</protein>
<evidence type="ECO:0000259" key="2">
    <source>
        <dbReference type="Pfam" id="PF19040"/>
    </source>
</evidence>
<gene>
    <name evidence="3" type="ORF">GCM10011509_20230</name>
</gene>
<evidence type="ECO:0000256" key="1">
    <source>
        <dbReference type="SAM" id="SignalP"/>
    </source>
</evidence>
<comment type="caution">
    <text evidence="3">The sequence shown here is derived from an EMBL/GenBank/DDBJ whole genome shotgun (WGS) entry which is preliminary data.</text>
</comment>
<dbReference type="RefSeq" id="WP_022922606.1">
    <property type="nucleotide sequence ID" value="NZ_BMLB01000004.1"/>
</dbReference>
<feature type="domain" description="SGNH" evidence="2">
    <location>
        <begin position="93"/>
        <end position="310"/>
    </location>
</feature>
<dbReference type="InterPro" id="IPR051922">
    <property type="entry name" value="Bact_Sporulation_Assoc"/>
</dbReference>
<keyword evidence="1" id="KW-0732">Signal</keyword>
<dbReference type="Pfam" id="PF19040">
    <property type="entry name" value="SGNH"/>
    <property type="match status" value="1"/>
</dbReference>
<proteinExistence type="predicted"/>
<dbReference type="InterPro" id="IPR007253">
    <property type="entry name" value="Cell_wall-bd_2"/>
</dbReference>
<sequence length="622" mass="65113">MRADLQRRPSGSRGRVGAWLALLLVAALALGASPATAVVGDENDLGARSLRGEGWSVPELGPGDLTRSGPVFPQIPPVDNLHRWHPAYYADGCHAPRRSTVVADGCLYGDTSSDVTVAMIGDSKVGQLFPALEEIALREGWVLRTYTKSSCSFVDRPTPGYEECDDYNAALRKHLRQDPPDMAFIGGMRRDVGDDYVRTWSWLRSIGVQRVVAFWDTPVPKPNPTECVVDALQDGTDLTGCAIEMPEAVSGTPSLRAAAEVLPFAEFIDLRDWVCPESELSPLCAPVVGRSHIYSDGSHLAQGYSATLTDPIHQRLHEAGVAAYRPSVDRVSGRDRYATAAELSRSVQPGGRVFVASGRDYPDALAAAATAGADGGAVLLTTPGSLPTATREALVRLAPAQVVVVGGPTKVEDGVLDQLAAYAARVDRVAGPDRYATAAQLARLGRVKVAGTVYVATGTGFPDALAAAAQAGQQDSPILLVQPGNVPDATAEVLGELAPTRIVVAGGPGSVSEEVLAELDTFAGEVERRGGTNRYETAALLARDTPPGRVLHVSVATDFADALAAAPLAAASGGAVLLVASEKVPSATGDAVRALRPDRVVLTGGPGVVATETRRELIRLVG</sequence>
<feature type="signal peptide" evidence="1">
    <location>
        <begin position="1"/>
        <end position="37"/>
    </location>
</feature>
<dbReference type="Pfam" id="PF04122">
    <property type="entry name" value="CW_binding_2"/>
    <property type="match status" value="3"/>
</dbReference>
<feature type="chain" id="PRO_5046536283" description="SGNH domain-containing protein" evidence="1">
    <location>
        <begin position="38"/>
        <end position="622"/>
    </location>
</feature>
<dbReference type="InterPro" id="IPR043968">
    <property type="entry name" value="SGNH"/>
</dbReference>
<reference evidence="4" key="1">
    <citation type="journal article" date="2019" name="Int. J. Syst. Evol. Microbiol.">
        <title>The Global Catalogue of Microorganisms (GCM) 10K type strain sequencing project: providing services to taxonomists for standard genome sequencing and annotation.</title>
        <authorList>
            <consortium name="The Broad Institute Genomics Platform"/>
            <consortium name="The Broad Institute Genome Sequencing Center for Infectious Disease"/>
            <person name="Wu L."/>
            <person name="Ma J."/>
        </authorList>
    </citation>
    <scope>NUCLEOTIDE SEQUENCE [LARGE SCALE GENOMIC DNA]</scope>
    <source>
        <strain evidence="4">CGMCC 1.5362</strain>
    </source>
</reference>
<name>A0ABQ2FC95_9MICO</name>